<feature type="transmembrane region" description="Helical" evidence="6">
    <location>
        <begin position="12"/>
        <end position="34"/>
    </location>
</feature>
<dbReference type="VEuPathDB" id="VectorBase:ASIS019283"/>
<feature type="transmembrane region" description="Helical" evidence="6">
    <location>
        <begin position="40"/>
        <end position="60"/>
    </location>
</feature>
<feature type="transmembrane region" description="Helical" evidence="6">
    <location>
        <begin position="297"/>
        <end position="317"/>
    </location>
</feature>
<dbReference type="EMBL" id="KE525346">
    <property type="protein sequence ID" value="KFB49513.1"/>
    <property type="molecule type" value="Genomic_DNA"/>
</dbReference>
<feature type="transmembrane region" description="Helical" evidence="6">
    <location>
        <begin position="443"/>
        <end position="462"/>
    </location>
</feature>
<comment type="subcellular location">
    <subcellularLocation>
        <location evidence="1 6">Cell membrane</location>
        <topology evidence="1 6">Multi-pass membrane protein</topology>
    </subcellularLocation>
</comment>
<dbReference type="GO" id="GO:0005886">
    <property type="term" value="C:plasma membrane"/>
    <property type="evidence" value="ECO:0007669"/>
    <property type="project" value="UniProtKB-SubCell"/>
</dbReference>
<feature type="transmembrane region" description="Helical" evidence="6">
    <location>
        <begin position="323"/>
        <end position="347"/>
    </location>
</feature>
<sequence>MEKWVHKCFVFNLLYEITCASSAVVVGLVSDFLAPKLMLVYVPCLVLTTLSKGIVLLIVYGAGQYLWNVSKVLNVVLLTHGQPSFVGWSGLMELYGQLWKCCECFNALFGLPIVCYLLLVCINTTVVLYTLLSDFMLGKGKFTPANVGLTLEEVVWALFEMFCIKLIIGTCIRIKYEAVLLGVFPFRYQLLPAGLENKTLLLIYCYLVSICAQVTRLLMNFLWSWSFAPEYFILRATAIFNYSLESVVVALPVFYVLSRQHRVIAFFNHLKQLYYNPLLVGYVRIEWLIVKCFKFNLLYDIVYIISTVIYGVLSGDFPPELMLVYLSCLFLTTFSKGIVLLIMYAAVQYLLAITKAFNNVLRKLSGYKTSSVTHLRRSELMEFYDQLWRCSECFNSLFGIPIVCYLLLVCLHTTAVFYMLSSTFLLGKERLTPTEIVVSVEEIVWAIFDLLYVMHIVGKCSLVKQEVR</sequence>
<keyword evidence="3 6" id="KW-0812">Transmembrane</keyword>
<evidence type="ECO:0000256" key="2">
    <source>
        <dbReference type="ARBA" id="ARBA00022475"/>
    </source>
</evidence>
<gene>
    <name evidence="7" type="ORF">ZHAS_00017717</name>
</gene>
<comment type="function">
    <text evidence="6">Gustatory receptor which mediates acceptance or avoidance behavior, depending on its substrates.</text>
</comment>
<dbReference type="Proteomes" id="UP000030765">
    <property type="component" value="Unassembled WGS sequence"/>
</dbReference>
<keyword evidence="5 6" id="KW-0472">Membrane</keyword>
<evidence type="ECO:0000313" key="8">
    <source>
        <dbReference type="EnsemblMetazoa" id="ASIC017717-PA"/>
    </source>
</evidence>
<evidence type="ECO:0000256" key="6">
    <source>
        <dbReference type="RuleBase" id="RU363108"/>
    </source>
</evidence>
<dbReference type="EnsemblMetazoa" id="ASIC017717-RA">
    <property type="protein sequence ID" value="ASIC017717-PA"/>
    <property type="gene ID" value="ASIC017717"/>
</dbReference>
<protein>
    <recommendedName>
        <fullName evidence="6">Gustatory receptor</fullName>
    </recommendedName>
</protein>
<evidence type="ECO:0000256" key="3">
    <source>
        <dbReference type="ARBA" id="ARBA00022692"/>
    </source>
</evidence>
<evidence type="ECO:0000256" key="5">
    <source>
        <dbReference type="ARBA" id="ARBA00023136"/>
    </source>
</evidence>
<comment type="similarity">
    <text evidence="6">Belongs to the insect chemoreceptor superfamily. Gustatory receptor (GR) family.</text>
</comment>
<feature type="transmembrane region" description="Helical" evidence="6">
    <location>
        <begin position="397"/>
        <end position="420"/>
    </location>
</feature>
<feature type="transmembrane region" description="Helical" evidence="6">
    <location>
        <begin position="111"/>
        <end position="132"/>
    </location>
</feature>
<accession>A0A084WH19</accession>
<dbReference type="InterPro" id="IPR013604">
    <property type="entry name" value="7TM_chemorcpt"/>
</dbReference>
<keyword evidence="6" id="KW-0807">Transducer</keyword>
<evidence type="ECO:0000313" key="7">
    <source>
        <dbReference type="EMBL" id="KFB49513.1"/>
    </source>
</evidence>
<comment type="caution">
    <text evidence="6">Lacks conserved residue(s) required for the propagation of feature annotation.</text>
</comment>
<feature type="transmembrane region" description="Helical" evidence="6">
    <location>
        <begin position="200"/>
        <end position="219"/>
    </location>
</feature>
<dbReference type="AlphaFoldDB" id="A0A084WH19"/>
<keyword evidence="6" id="KW-0675">Receptor</keyword>
<reference evidence="8" key="2">
    <citation type="submission" date="2020-05" db="UniProtKB">
        <authorList>
            <consortium name="EnsemblMetazoa"/>
        </authorList>
    </citation>
    <scope>IDENTIFICATION</scope>
</reference>
<evidence type="ECO:0000256" key="4">
    <source>
        <dbReference type="ARBA" id="ARBA00022989"/>
    </source>
</evidence>
<dbReference type="Pfam" id="PF08395">
    <property type="entry name" value="7tm_7"/>
    <property type="match status" value="2"/>
</dbReference>
<keyword evidence="4 6" id="KW-1133">Transmembrane helix</keyword>
<reference evidence="7 9" key="1">
    <citation type="journal article" date="2014" name="BMC Genomics">
        <title>Genome sequence of Anopheles sinensis provides insight into genetics basis of mosquito competence for malaria parasites.</title>
        <authorList>
            <person name="Zhou D."/>
            <person name="Zhang D."/>
            <person name="Ding G."/>
            <person name="Shi L."/>
            <person name="Hou Q."/>
            <person name="Ye Y."/>
            <person name="Xu Y."/>
            <person name="Zhou H."/>
            <person name="Xiong C."/>
            <person name="Li S."/>
            <person name="Yu J."/>
            <person name="Hong S."/>
            <person name="Yu X."/>
            <person name="Zou P."/>
            <person name="Chen C."/>
            <person name="Chang X."/>
            <person name="Wang W."/>
            <person name="Lv Y."/>
            <person name="Sun Y."/>
            <person name="Ma L."/>
            <person name="Shen B."/>
            <person name="Zhu C."/>
        </authorList>
    </citation>
    <scope>NUCLEOTIDE SEQUENCE [LARGE SCALE GENOMIC DNA]</scope>
</reference>
<evidence type="ECO:0000256" key="1">
    <source>
        <dbReference type="ARBA" id="ARBA00004651"/>
    </source>
</evidence>
<keyword evidence="9" id="KW-1185">Reference proteome</keyword>
<dbReference type="VEuPathDB" id="VectorBase:ASIC017717"/>
<keyword evidence="2 6" id="KW-1003">Cell membrane</keyword>
<organism evidence="7">
    <name type="scientific">Anopheles sinensis</name>
    <name type="common">Mosquito</name>
    <dbReference type="NCBI Taxonomy" id="74873"/>
    <lineage>
        <taxon>Eukaryota</taxon>
        <taxon>Metazoa</taxon>
        <taxon>Ecdysozoa</taxon>
        <taxon>Arthropoda</taxon>
        <taxon>Hexapoda</taxon>
        <taxon>Insecta</taxon>
        <taxon>Pterygota</taxon>
        <taxon>Neoptera</taxon>
        <taxon>Endopterygota</taxon>
        <taxon>Diptera</taxon>
        <taxon>Nematocera</taxon>
        <taxon>Culicoidea</taxon>
        <taxon>Culicidae</taxon>
        <taxon>Anophelinae</taxon>
        <taxon>Anopheles</taxon>
    </lineage>
</organism>
<dbReference type="GO" id="GO:0050909">
    <property type="term" value="P:sensory perception of taste"/>
    <property type="evidence" value="ECO:0007669"/>
    <property type="project" value="InterPro"/>
</dbReference>
<feature type="transmembrane region" description="Helical" evidence="6">
    <location>
        <begin position="239"/>
        <end position="257"/>
    </location>
</feature>
<evidence type="ECO:0000313" key="9">
    <source>
        <dbReference type="Proteomes" id="UP000030765"/>
    </source>
</evidence>
<dbReference type="EMBL" id="ATLV01023778">
    <property type="status" value="NOT_ANNOTATED_CDS"/>
    <property type="molecule type" value="Genomic_DNA"/>
</dbReference>
<proteinExistence type="inferred from homology"/>
<name>A0A084WH19_ANOSI</name>
<dbReference type="GO" id="GO:0007165">
    <property type="term" value="P:signal transduction"/>
    <property type="evidence" value="ECO:0007669"/>
    <property type="project" value="UniProtKB-KW"/>
</dbReference>